<name>A0A4Y2U2F0_ARAVE</name>
<organism evidence="1 2">
    <name type="scientific">Araneus ventricosus</name>
    <name type="common">Orbweaver spider</name>
    <name type="synonym">Epeira ventricosa</name>
    <dbReference type="NCBI Taxonomy" id="182803"/>
    <lineage>
        <taxon>Eukaryota</taxon>
        <taxon>Metazoa</taxon>
        <taxon>Ecdysozoa</taxon>
        <taxon>Arthropoda</taxon>
        <taxon>Chelicerata</taxon>
        <taxon>Arachnida</taxon>
        <taxon>Araneae</taxon>
        <taxon>Araneomorphae</taxon>
        <taxon>Entelegynae</taxon>
        <taxon>Araneoidea</taxon>
        <taxon>Araneidae</taxon>
        <taxon>Araneus</taxon>
    </lineage>
</organism>
<gene>
    <name evidence="1" type="ORF">AVEN_203741_1</name>
</gene>
<evidence type="ECO:0000313" key="2">
    <source>
        <dbReference type="Proteomes" id="UP000499080"/>
    </source>
</evidence>
<sequence>MERPFLQKFQEVTSAVALSVVNKERKPWMVICGLKVMKEETPNTVKPLLERPPPHSAATPLNLANFFVAQIFKPYRPVVKITPQQRPPNPLNGRRLVRRLSHFTQTHRLEIYF</sequence>
<reference evidence="1 2" key="1">
    <citation type="journal article" date="2019" name="Sci. Rep.">
        <title>Orb-weaving spider Araneus ventricosus genome elucidates the spidroin gene catalogue.</title>
        <authorList>
            <person name="Kono N."/>
            <person name="Nakamura H."/>
            <person name="Ohtoshi R."/>
            <person name="Moran D.A.P."/>
            <person name="Shinohara A."/>
            <person name="Yoshida Y."/>
            <person name="Fujiwara M."/>
            <person name="Mori M."/>
            <person name="Tomita M."/>
            <person name="Arakawa K."/>
        </authorList>
    </citation>
    <scope>NUCLEOTIDE SEQUENCE [LARGE SCALE GENOMIC DNA]</scope>
</reference>
<proteinExistence type="predicted"/>
<keyword evidence="2" id="KW-1185">Reference proteome</keyword>
<accession>A0A4Y2U2F0</accession>
<dbReference type="EMBL" id="BGPR01033298">
    <property type="protein sequence ID" value="GBO07179.1"/>
    <property type="molecule type" value="Genomic_DNA"/>
</dbReference>
<dbReference type="AlphaFoldDB" id="A0A4Y2U2F0"/>
<evidence type="ECO:0000313" key="1">
    <source>
        <dbReference type="EMBL" id="GBO07179.1"/>
    </source>
</evidence>
<protein>
    <submittedName>
        <fullName evidence="1">Uncharacterized protein</fullName>
    </submittedName>
</protein>
<comment type="caution">
    <text evidence="1">The sequence shown here is derived from an EMBL/GenBank/DDBJ whole genome shotgun (WGS) entry which is preliminary data.</text>
</comment>
<dbReference type="Proteomes" id="UP000499080">
    <property type="component" value="Unassembled WGS sequence"/>
</dbReference>